<sequence length="102" mass="11517">MPMISSILAFTTSRPLRVFSFPSMTFTSATNSCNVIAYQRPLLLDVYTHFNFRCWYQTHPNTLPSLPMSTSSSVSYHACGTQGWISLDVTKPSDKEVSRKKC</sequence>
<evidence type="ECO:0000313" key="1">
    <source>
        <dbReference type="EMBL" id="KAG7445180.1"/>
    </source>
</evidence>
<name>A0A9P7VR51_9AGAR</name>
<dbReference type="GeneID" id="66102249"/>
<reference evidence="1" key="1">
    <citation type="submission" date="2020-11" db="EMBL/GenBank/DDBJ databases">
        <title>Adaptations for nitrogen fixation in a non-lichenized fungal sporocarp promotes dispersal by wood-feeding termites.</title>
        <authorList>
            <consortium name="DOE Joint Genome Institute"/>
            <person name="Koch R.A."/>
            <person name="Yoon G."/>
            <person name="Arayal U."/>
            <person name="Lail K."/>
            <person name="Amirebrahimi M."/>
            <person name="Labutti K."/>
            <person name="Lipzen A."/>
            <person name="Riley R."/>
            <person name="Barry K."/>
            <person name="Henrissat B."/>
            <person name="Grigoriev I.V."/>
            <person name="Herr J.R."/>
            <person name="Aime M.C."/>
        </authorList>
    </citation>
    <scope>NUCLEOTIDE SEQUENCE</scope>
    <source>
        <strain evidence="1">MCA 3950</strain>
    </source>
</reference>
<proteinExistence type="predicted"/>
<dbReference type="EMBL" id="MU250537">
    <property type="protein sequence ID" value="KAG7445180.1"/>
    <property type="molecule type" value="Genomic_DNA"/>
</dbReference>
<keyword evidence="2" id="KW-1185">Reference proteome</keyword>
<gene>
    <name evidence="1" type="ORF">BT62DRAFT_181785</name>
</gene>
<protein>
    <submittedName>
        <fullName evidence="1">Uncharacterized protein</fullName>
    </submittedName>
</protein>
<organism evidence="1 2">
    <name type="scientific">Guyanagaster necrorhizus</name>
    <dbReference type="NCBI Taxonomy" id="856835"/>
    <lineage>
        <taxon>Eukaryota</taxon>
        <taxon>Fungi</taxon>
        <taxon>Dikarya</taxon>
        <taxon>Basidiomycota</taxon>
        <taxon>Agaricomycotina</taxon>
        <taxon>Agaricomycetes</taxon>
        <taxon>Agaricomycetidae</taxon>
        <taxon>Agaricales</taxon>
        <taxon>Marasmiineae</taxon>
        <taxon>Physalacriaceae</taxon>
        <taxon>Guyanagaster</taxon>
    </lineage>
</organism>
<comment type="caution">
    <text evidence="1">The sequence shown here is derived from an EMBL/GenBank/DDBJ whole genome shotgun (WGS) entry which is preliminary data.</text>
</comment>
<dbReference type="RefSeq" id="XP_043038680.1">
    <property type="nucleotide sequence ID" value="XM_043179953.1"/>
</dbReference>
<evidence type="ECO:0000313" key="2">
    <source>
        <dbReference type="Proteomes" id="UP000812287"/>
    </source>
</evidence>
<dbReference type="AlphaFoldDB" id="A0A9P7VR51"/>
<dbReference type="Proteomes" id="UP000812287">
    <property type="component" value="Unassembled WGS sequence"/>
</dbReference>
<accession>A0A9P7VR51</accession>